<dbReference type="InterPro" id="IPR029044">
    <property type="entry name" value="Nucleotide-diphossugar_trans"/>
</dbReference>
<accession>A0ABR7XB65</accession>
<dbReference type="RefSeq" id="WP_191181736.1">
    <property type="nucleotide sequence ID" value="NZ_JACXAJ010000001.1"/>
</dbReference>
<protein>
    <submittedName>
        <fullName evidence="1">DUF2064 domain-containing protein</fullName>
    </submittedName>
</protein>
<keyword evidence="2" id="KW-1185">Reference proteome</keyword>
<sequence length="238" mass="26352">MENLYTDTAILLFAHTVDQEVAHKTFSVQHGLGVNRKIAQTLQQHALKVSRESGIPVFPVLSDKQVGKTFGERLANAFQEVFAAGYQQVICIGSDCPALTATDLLRAQEELSSVNMVVGPASDGGAYLIGLHINSFDPEAFAMLNWQTDELLNELMLYSYRRQACLGCLSLLDEKSDVDNFQDLARQLVELPDGHAVKNSLALILSQAGLCDYRLYIPLSKPKQRFERSMLLRAPPVI</sequence>
<dbReference type="PANTHER" id="PTHR36529:SF1">
    <property type="entry name" value="GLYCOSYLTRANSFERASE"/>
    <property type="match status" value="1"/>
</dbReference>
<dbReference type="Gene3D" id="3.90.550.10">
    <property type="entry name" value="Spore Coat Polysaccharide Biosynthesis Protein SpsA, Chain A"/>
    <property type="match status" value="1"/>
</dbReference>
<reference evidence="1 2" key="1">
    <citation type="submission" date="2020-09" db="EMBL/GenBank/DDBJ databases">
        <title>Genome sequencing and assembly of Pontibacter sp.</title>
        <authorList>
            <person name="Chhetri G."/>
        </authorList>
    </citation>
    <scope>NUCLEOTIDE SEQUENCE [LARGE SCALE GENOMIC DNA]</scope>
    <source>
        <strain evidence="1 2">JH31</strain>
    </source>
</reference>
<dbReference type="PANTHER" id="PTHR36529">
    <property type="entry name" value="SLL1095 PROTEIN"/>
    <property type="match status" value="1"/>
</dbReference>
<evidence type="ECO:0000313" key="2">
    <source>
        <dbReference type="Proteomes" id="UP000625551"/>
    </source>
</evidence>
<proteinExistence type="predicted"/>
<dbReference type="SUPFAM" id="SSF53448">
    <property type="entry name" value="Nucleotide-diphospho-sugar transferases"/>
    <property type="match status" value="1"/>
</dbReference>
<dbReference type="Pfam" id="PF09837">
    <property type="entry name" value="DUF2064"/>
    <property type="match status" value="1"/>
</dbReference>
<gene>
    <name evidence="1" type="ORF">H9Q13_00130</name>
</gene>
<dbReference type="InterPro" id="IPR018641">
    <property type="entry name" value="Trfase_1_rSAM/seldom-assoc"/>
</dbReference>
<organism evidence="1 2">
    <name type="scientific">Pontibacter aquaedesilientis</name>
    <dbReference type="NCBI Taxonomy" id="2766980"/>
    <lineage>
        <taxon>Bacteria</taxon>
        <taxon>Pseudomonadati</taxon>
        <taxon>Bacteroidota</taxon>
        <taxon>Cytophagia</taxon>
        <taxon>Cytophagales</taxon>
        <taxon>Hymenobacteraceae</taxon>
        <taxon>Pontibacter</taxon>
    </lineage>
</organism>
<name>A0ABR7XB65_9BACT</name>
<dbReference type="Proteomes" id="UP000625551">
    <property type="component" value="Unassembled WGS sequence"/>
</dbReference>
<dbReference type="EMBL" id="JACXAJ010000001">
    <property type="protein sequence ID" value="MBD1395558.1"/>
    <property type="molecule type" value="Genomic_DNA"/>
</dbReference>
<evidence type="ECO:0000313" key="1">
    <source>
        <dbReference type="EMBL" id="MBD1395558.1"/>
    </source>
</evidence>
<comment type="caution">
    <text evidence="1">The sequence shown here is derived from an EMBL/GenBank/DDBJ whole genome shotgun (WGS) entry which is preliminary data.</text>
</comment>